<feature type="region of interest" description="Disordered" evidence="1">
    <location>
        <begin position="1"/>
        <end position="20"/>
    </location>
</feature>
<feature type="region of interest" description="Disordered" evidence="1">
    <location>
        <begin position="176"/>
        <end position="231"/>
    </location>
</feature>
<feature type="compositionally biased region" description="Basic and acidic residues" evidence="1">
    <location>
        <begin position="290"/>
        <end position="300"/>
    </location>
</feature>
<feature type="compositionally biased region" description="Polar residues" evidence="1">
    <location>
        <begin position="176"/>
        <end position="185"/>
    </location>
</feature>
<dbReference type="AlphaFoldDB" id="A0A9D4X8B4"/>
<feature type="region of interest" description="Disordered" evidence="1">
    <location>
        <begin position="271"/>
        <end position="300"/>
    </location>
</feature>
<evidence type="ECO:0000256" key="1">
    <source>
        <dbReference type="SAM" id="MobiDB-lite"/>
    </source>
</evidence>
<comment type="caution">
    <text evidence="2">The sequence shown here is derived from an EMBL/GenBank/DDBJ whole genome shotgun (WGS) entry which is preliminary data.</text>
</comment>
<dbReference type="Gramene" id="Psat04G0082200-T1">
    <property type="protein sequence ID" value="KAI5415542.1"/>
    <property type="gene ID" value="KIW84_040822"/>
</dbReference>
<name>A0A9D4X8B4_PEA</name>
<protein>
    <submittedName>
        <fullName evidence="2">Uncharacterized protein</fullName>
    </submittedName>
</protein>
<feature type="compositionally biased region" description="Basic and acidic residues" evidence="1">
    <location>
        <begin position="218"/>
        <end position="231"/>
    </location>
</feature>
<feature type="compositionally biased region" description="Polar residues" evidence="1">
    <location>
        <begin position="1"/>
        <end position="10"/>
    </location>
</feature>
<reference evidence="2 3" key="1">
    <citation type="journal article" date="2022" name="Nat. Genet.">
        <title>Improved pea reference genome and pan-genome highlight genomic features and evolutionary characteristics.</title>
        <authorList>
            <person name="Yang T."/>
            <person name="Liu R."/>
            <person name="Luo Y."/>
            <person name="Hu S."/>
            <person name="Wang D."/>
            <person name="Wang C."/>
            <person name="Pandey M.K."/>
            <person name="Ge S."/>
            <person name="Xu Q."/>
            <person name="Li N."/>
            <person name="Li G."/>
            <person name="Huang Y."/>
            <person name="Saxena R.K."/>
            <person name="Ji Y."/>
            <person name="Li M."/>
            <person name="Yan X."/>
            <person name="He Y."/>
            <person name="Liu Y."/>
            <person name="Wang X."/>
            <person name="Xiang C."/>
            <person name="Varshney R.K."/>
            <person name="Ding H."/>
            <person name="Gao S."/>
            <person name="Zong X."/>
        </authorList>
    </citation>
    <scope>NUCLEOTIDE SEQUENCE [LARGE SCALE GENOMIC DNA]</scope>
    <source>
        <strain evidence="2 3">cv. Zhongwan 6</strain>
    </source>
</reference>
<dbReference type="EMBL" id="JAMSHJ010000004">
    <property type="protein sequence ID" value="KAI5415542.1"/>
    <property type="molecule type" value="Genomic_DNA"/>
</dbReference>
<evidence type="ECO:0000313" key="2">
    <source>
        <dbReference type="EMBL" id="KAI5415542.1"/>
    </source>
</evidence>
<organism evidence="2 3">
    <name type="scientific">Pisum sativum</name>
    <name type="common">Garden pea</name>
    <name type="synonym">Lathyrus oleraceus</name>
    <dbReference type="NCBI Taxonomy" id="3888"/>
    <lineage>
        <taxon>Eukaryota</taxon>
        <taxon>Viridiplantae</taxon>
        <taxon>Streptophyta</taxon>
        <taxon>Embryophyta</taxon>
        <taxon>Tracheophyta</taxon>
        <taxon>Spermatophyta</taxon>
        <taxon>Magnoliopsida</taxon>
        <taxon>eudicotyledons</taxon>
        <taxon>Gunneridae</taxon>
        <taxon>Pentapetalae</taxon>
        <taxon>rosids</taxon>
        <taxon>fabids</taxon>
        <taxon>Fabales</taxon>
        <taxon>Fabaceae</taxon>
        <taxon>Papilionoideae</taxon>
        <taxon>50 kb inversion clade</taxon>
        <taxon>NPAAA clade</taxon>
        <taxon>Hologalegina</taxon>
        <taxon>IRL clade</taxon>
        <taxon>Fabeae</taxon>
        <taxon>Lathyrus</taxon>
    </lineage>
</organism>
<accession>A0A9D4X8B4</accession>
<proteinExistence type="predicted"/>
<sequence length="300" mass="33009">MYQPSVSTPSKRIKEKLNPRSVGTDVDHYEVITDVVPISIVLGHANPIRKPKTTASKKGKPSKVSVSSSLYMTAIDVRNFEPSTDVKKCHSTTSLYLDPINVEPNVDASEKSCVVPKVMGNVETSEKTIKPRSVTTLSKSSMIVAERDNFNTNFFHVLISQVLGIEPKTGVVPNVSTSLAQTDNPIETPLDKSDGNVSTKSPKKSEEKDDSDGMYGDLSDKEENFSQKKDQSTYIVNVDDLDFDDEPISKRLDPGIDKKKNWLEILVKALSEEGDERNLKGDNAGEEDANEKGVDTSDDE</sequence>
<dbReference type="Proteomes" id="UP001058974">
    <property type="component" value="Chromosome 4"/>
</dbReference>
<gene>
    <name evidence="2" type="ORF">KIW84_040822</name>
</gene>
<keyword evidence="3" id="KW-1185">Reference proteome</keyword>
<evidence type="ECO:0000313" key="3">
    <source>
        <dbReference type="Proteomes" id="UP001058974"/>
    </source>
</evidence>